<evidence type="ECO:0000313" key="3">
    <source>
        <dbReference type="Proteomes" id="UP000827133"/>
    </source>
</evidence>
<dbReference type="Pfam" id="PF06985">
    <property type="entry name" value="HET"/>
    <property type="match status" value="1"/>
</dbReference>
<gene>
    <name evidence="2" type="ORF">J7337_013718</name>
</gene>
<sequence length="514" mass="58378">MPPFQYPPLLPLELRLLVVHPGSPQDPLTGTLVQRKLSPEDGDIPDYEALSYCWGDQSHPQSVKLKTKWRNPKEQAHPASEPNGSSYWKFILSAFGILHSGYLDIGPNLASALRALRYPDRKRLLWCDSICINQKDYAERAAQVQRMTDVYMFARSVIVWLGPATPWASMAMETVRQVGNRHFPQEADTPWLYQNMTPHPSALTTDGSGIKITYGKPIPFSQDQWHSLEKLLDLDWHRRLWTHQEIVFANQETSIVMLGEEELPWSQYREAVVFVCTYTWAPMRVWLLDPARFTRNKFVFVFKVAAIDYVGKQNTSWIEALGFTRRYDCSDDRDRLYALRGLLQPDIARCIRVDYTKSAKEIAASACITHLKQSRNLDFLKICNSPTSPTWAVDLEKPVGVLEASSNASARSAASARLIKPGVLEVAGLPCDEIISKPIDLPVNENFPEIKQYVETLLTAFRDLTGNDEFHRDDKCVDELMTALAFGGMFSQPLAQGLATEHWLVYLWKAAAET</sequence>
<evidence type="ECO:0000259" key="1">
    <source>
        <dbReference type="Pfam" id="PF06985"/>
    </source>
</evidence>
<dbReference type="PANTHER" id="PTHR24148">
    <property type="entry name" value="ANKYRIN REPEAT DOMAIN-CONTAINING PROTEIN 39 HOMOLOG-RELATED"/>
    <property type="match status" value="1"/>
</dbReference>
<dbReference type="RefSeq" id="XP_044674470.1">
    <property type="nucleotide sequence ID" value="XM_044831195.1"/>
</dbReference>
<dbReference type="EMBL" id="JAHBCI010000011">
    <property type="protein sequence ID" value="KAG9495470.1"/>
    <property type="molecule type" value="Genomic_DNA"/>
</dbReference>
<reference evidence="2" key="1">
    <citation type="journal article" date="2021" name="Mol. Plant Microbe Interact.">
        <title>Telomere to telomere genome assembly of Fusarium musae F31, causal agent of crown rot disease of banana.</title>
        <authorList>
            <person name="Degradi L."/>
            <person name="Tava V."/>
            <person name="Kunova A."/>
            <person name="Cortesi P."/>
            <person name="Saracchi M."/>
            <person name="Pasquali M."/>
        </authorList>
    </citation>
    <scope>NUCLEOTIDE SEQUENCE</scope>
    <source>
        <strain evidence="2">F31</strain>
    </source>
</reference>
<dbReference type="KEGG" id="fmu:J7337_013718"/>
<name>A0A9P8IIN1_9HYPO</name>
<proteinExistence type="predicted"/>
<dbReference type="GeneID" id="68321574"/>
<protein>
    <recommendedName>
        <fullName evidence="1">Heterokaryon incompatibility domain-containing protein</fullName>
    </recommendedName>
</protein>
<comment type="caution">
    <text evidence="2">The sequence shown here is derived from an EMBL/GenBank/DDBJ whole genome shotgun (WGS) entry which is preliminary data.</text>
</comment>
<evidence type="ECO:0000313" key="2">
    <source>
        <dbReference type="EMBL" id="KAG9495470.1"/>
    </source>
</evidence>
<dbReference type="PANTHER" id="PTHR24148:SF73">
    <property type="entry name" value="HET DOMAIN PROTEIN (AFU_ORTHOLOGUE AFUA_8G01020)"/>
    <property type="match status" value="1"/>
</dbReference>
<dbReference type="Proteomes" id="UP000827133">
    <property type="component" value="Unassembled WGS sequence"/>
</dbReference>
<dbReference type="InterPro" id="IPR052895">
    <property type="entry name" value="HetReg/Transcr_Mod"/>
</dbReference>
<feature type="domain" description="Heterokaryon incompatibility" evidence="1">
    <location>
        <begin position="47"/>
        <end position="245"/>
    </location>
</feature>
<dbReference type="AlphaFoldDB" id="A0A9P8IIN1"/>
<organism evidence="2 3">
    <name type="scientific">Fusarium musae</name>
    <dbReference type="NCBI Taxonomy" id="1042133"/>
    <lineage>
        <taxon>Eukaryota</taxon>
        <taxon>Fungi</taxon>
        <taxon>Dikarya</taxon>
        <taxon>Ascomycota</taxon>
        <taxon>Pezizomycotina</taxon>
        <taxon>Sordariomycetes</taxon>
        <taxon>Hypocreomycetidae</taxon>
        <taxon>Hypocreales</taxon>
        <taxon>Nectriaceae</taxon>
        <taxon>Fusarium</taxon>
    </lineage>
</organism>
<dbReference type="InterPro" id="IPR010730">
    <property type="entry name" value="HET"/>
</dbReference>
<accession>A0A9P8IIN1</accession>
<keyword evidence="3" id="KW-1185">Reference proteome</keyword>